<dbReference type="GO" id="GO:0003700">
    <property type="term" value="F:DNA-binding transcription factor activity"/>
    <property type="evidence" value="ECO:0007669"/>
    <property type="project" value="InterPro"/>
</dbReference>
<evidence type="ECO:0000313" key="7">
    <source>
        <dbReference type="Proteomes" id="UP000450676"/>
    </source>
</evidence>
<feature type="domain" description="HTH lysR-type" evidence="5">
    <location>
        <begin position="14"/>
        <end position="71"/>
    </location>
</feature>
<evidence type="ECO:0000313" key="6">
    <source>
        <dbReference type="EMBL" id="MYN05821.1"/>
    </source>
</evidence>
<gene>
    <name evidence="6" type="ORF">GTP77_00550</name>
</gene>
<dbReference type="SUPFAM" id="SSF46785">
    <property type="entry name" value="Winged helix' DNA-binding domain"/>
    <property type="match status" value="1"/>
</dbReference>
<keyword evidence="7" id="KW-1185">Reference proteome</keyword>
<dbReference type="InterPro" id="IPR000847">
    <property type="entry name" value="LysR_HTH_N"/>
</dbReference>
<dbReference type="InterPro" id="IPR036390">
    <property type="entry name" value="WH_DNA-bd_sf"/>
</dbReference>
<dbReference type="PRINTS" id="PR00039">
    <property type="entry name" value="HTHLYSR"/>
</dbReference>
<dbReference type="InterPro" id="IPR050950">
    <property type="entry name" value="HTH-type_LysR_regulators"/>
</dbReference>
<dbReference type="PROSITE" id="PS50931">
    <property type="entry name" value="HTH_LYSR"/>
    <property type="match status" value="1"/>
</dbReference>
<protein>
    <submittedName>
        <fullName evidence="6">LysR family transcriptional regulator</fullName>
    </submittedName>
</protein>
<accession>A0A7X4H6Y8</accession>
<evidence type="ECO:0000256" key="4">
    <source>
        <dbReference type="ARBA" id="ARBA00023163"/>
    </source>
</evidence>
<keyword evidence="3" id="KW-0238">DNA-binding</keyword>
<keyword evidence="4" id="KW-0804">Transcription</keyword>
<name>A0A7X4H6Y8_9BURK</name>
<dbReference type="InterPro" id="IPR036388">
    <property type="entry name" value="WH-like_DNA-bd_sf"/>
</dbReference>
<evidence type="ECO:0000259" key="5">
    <source>
        <dbReference type="PROSITE" id="PS50931"/>
    </source>
</evidence>
<dbReference type="PANTHER" id="PTHR30419:SF8">
    <property type="entry name" value="NITROGEN ASSIMILATION TRANSCRIPTIONAL ACTIVATOR-RELATED"/>
    <property type="match status" value="1"/>
</dbReference>
<dbReference type="Gene3D" id="3.40.190.10">
    <property type="entry name" value="Periplasmic binding protein-like II"/>
    <property type="match status" value="2"/>
</dbReference>
<dbReference type="Proteomes" id="UP000450676">
    <property type="component" value="Unassembled WGS sequence"/>
</dbReference>
<dbReference type="Pfam" id="PF03466">
    <property type="entry name" value="LysR_substrate"/>
    <property type="match status" value="1"/>
</dbReference>
<organism evidence="6 7">
    <name type="scientific">Pseudoduganella aquatica</name>
    <dbReference type="NCBI Taxonomy" id="2660641"/>
    <lineage>
        <taxon>Bacteria</taxon>
        <taxon>Pseudomonadati</taxon>
        <taxon>Pseudomonadota</taxon>
        <taxon>Betaproteobacteria</taxon>
        <taxon>Burkholderiales</taxon>
        <taxon>Oxalobacteraceae</taxon>
        <taxon>Telluria group</taxon>
        <taxon>Pseudoduganella</taxon>
    </lineage>
</organism>
<reference evidence="6 7" key="1">
    <citation type="submission" date="2019-12" db="EMBL/GenBank/DDBJ databases">
        <title>Novel species isolated from a subtropical stream in China.</title>
        <authorList>
            <person name="Lu H."/>
        </authorList>
    </citation>
    <scope>NUCLEOTIDE SEQUENCE [LARGE SCALE GENOMIC DNA]</scope>
    <source>
        <strain evidence="6 7">FT127W</strain>
    </source>
</reference>
<evidence type="ECO:0000256" key="2">
    <source>
        <dbReference type="ARBA" id="ARBA00023015"/>
    </source>
</evidence>
<evidence type="ECO:0000256" key="1">
    <source>
        <dbReference type="ARBA" id="ARBA00009437"/>
    </source>
</evidence>
<dbReference type="RefSeq" id="WP_161070217.1">
    <property type="nucleotide sequence ID" value="NZ_CP086370.1"/>
</dbReference>
<comment type="similarity">
    <text evidence="1">Belongs to the LysR transcriptional regulatory family.</text>
</comment>
<dbReference type="InterPro" id="IPR005119">
    <property type="entry name" value="LysR_subst-bd"/>
</dbReference>
<dbReference type="EMBL" id="WWCU01000001">
    <property type="protein sequence ID" value="MYN05821.1"/>
    <property type="molecule type" value="Genomic_DNA"/>
</dbReference>
<dbReference type="PANTHER" id="PTHR30419">
    <property type="entry name" value="HTH-TYPE TRANSCRIPTIONAL REGULATOR YBHD"/>
    <property type="match status" value="1"/>
</dbReference>
<sequence length="317" mass="34392">MPDPRSDRFVRSHLKTRHLVLLVELGRHGSILHAAQAANLTQPAASKLLGELEHALNVQLFERLPRGVVPTWYGEVMIRRASAALAEMDAAHQEVMELLSGLSGRVSLGTVLTPSAGLVTDAVKLLKRRNARLQVAITVDTSKVLAERLRAGELDLVIGRILDTALTAELNFEPLTDEPHSVIAGAGHPLAGRTDLQLADLSREGWVLPPAGSILRDRLTALFLSQGLEPPSETVETLALPVVTNLLSGSRMVAALPEELVRPYLDAGLLVVLPYDLGLRMDLYGIVTRRQHQLSPGAEAMLSTLREVAAMRYPARS</sequence>
<dbReference type="SUPFAM" id="SSF53850">
    <property type="entry name" value="Periplasmic binding protein-like II"/>
    <property type="match status" value="1"/>
</dbReference>
<keyword evidence="2" id="KW-0805">Transcription regulation</keyword>
<dbReference type="GO" id="GO:0005829">
    <property type="term" value="C:cytosol"/>
    <property type="evidence" value="ECO:0007669"/>
    <property type="project" value="TreeGrafter"/>
</dbReference>
<evidence type="ECO:0000256" key="3">
    <source>
        <dbReference type="ARBA" id="ARBA00023125"/>
    </source>
</evidence>
<dbReference type="Gene3D" id="1.10.10.10">
    <property type="entry name" value="Winged helix-like DNA-binding domain superfamily/Winged helix DNA-binding domain"/>
    <property type="match status" value="1"/>
</dbReference>
<dbReference type="GO" id="GO:0003677">
    <property type="term" value="F:DNA binding"/>
    <property type="evidence" value="ECO:0007669"/>
    <property type="project" value="UniProtKB-KW"/>
</dbReference>
<dbReference type="AlphaFoldDB" id="A0A7X4H6Y8"/>
<comment type="caution">
    <text evidence="6">The sequence shown here is derived from an EMBL/GenBank/DDBJ whole genome shotgun (WGS) entry which is preliminary data.</text>
</comment>
<proteinExistence type="inferred from homology"/>
<dbReference type="Pfam" id="PF00126">
    <property type="entry name" value="HTH_1"/>
    <property type="match status" value="1"/>
</dbReference>